<reference evidence="1 2" key="1">
    <citation type="submission" date="2019-12" db="EMBL/GenBank/DDBJ databases">
        <authorList>
            <person name="Floudas D."/>
            <person name="Bentzer J."/>
            <person name="Ahren D."/>
            <person name="Johansson T."/>
            <person name="Persson P."/>
            <person name="Tunlid A."/>
        </authorList>
    </citation>
    <scope>NUCLEOTIDE SEQUENCE [LARGE SCALE GENOMIC DNA]</scope>
    <source>
        <strain evidence="1 2">CBS 102.39</strain>
    </source>
</reference>
<keyword evidence="2" id="KW-1185">Reference proteome</keyword>
<dbReference type="InterPro" id="IPR032675">
    <property type="entry name" value="LRR_dom_sf"/>
</dbReference>
<dbReference type="AlphaFoldDB" id="A0A8H4VKJ2"/>
<dbReference type="Proteomes" id="UP000521872">
    <property type="component" value="Unassembled WGS sequence"/>
</dbReference>
<accession>A0A8H4VKJ2</accession>
<gene>
    <name evidence="1" type="ORF">D9613_010853</name>
</gene>
<evidence type="ECO:0008006" key="3">
    <source>
        <dbReference type="Google" id="ProtNLM"/>
    </source>
</evidence>
<name>A0A8H4VKJ2_9AGAR</name>
<comment type="caution">
    <text evidence="1">The sequence shown here is derived from an EMBL/GenBank/DDBJ whole genome shotgun (WGS) entry which is preliminary data.</text>
</comment>
<evidence type="ECO:0000313" key="1">
    <source>
        <dbReference type="EMBL" id="KAF4613273.1"/>
    </source>
</evidence>
<protein>
    <recommendedName>
        <fullName evidence="3">F-box domain-containing protein</fullName>
    </recommendedName>
</protein>
<proteinExistence type="predicted"/>
<sequence>MPPSTDDANDSPISILHEDLLFNIFLENTFLEFDDKLQEPISFYGRTSALTTARHCSQVSRQWRSIYLSSSFIWGRLIDVGELAQKTDDWRNEVIARTGEALLWVYGRSRSAKTPDFFHPFLLKNWERVQILIIEQRIYNWSSSRTYRQKMWAFLREPAPQLQRIYISGISSSLAETYLPPAHSLFNNNAPRLKHFSISNKIPHTSWRGNLSSLSLSSQFAMEEFLKLLQDMPELTSLKIIDQSLISNPNQEVFPPVILPKLKRLSLAAGGSFLNAGTILQCITPSPDCCLCAPLQNMRELNIRTAGDYKRYEAGLASFILPYLSLHPPSGEVKLVALCNCSFVLLQLSGQDFAITFSAHSESRHSHSPRSPLLKKLISQAAFAKVNMVTVQNLSFTPPQLEAFNCILEAFPSATTLEAADSFLQTLFHHLDRNRMSALLPALVTLKVSNRFPPEEYVERESPLERFLELRKEIGRQISVLDLGVITGNKWAINLDHFELDHPGLLVKWSSESQRKCSIDGVRRNIEEYRCGDGHPERLRFAAKQVTTSVQ</sequence>
<organism evidence="1 2">
    <name type="scientific">Agrocybe pediades</name>
    <dbReference type="NCBI Taxonomy" id="84607"/>
    <lineage>
        <taxon>Eukaryota</taxon>
        <taxon>Fungi</taxon>
        <taxon>Dikarya</taxon>
        <taxon>Basidiomycota</taxon>
        <taxon>Agaricomycotina</taxon>
        <taxon>Agaricomycetes</taxon>
        <taxon>Agaricomycetidae</taxon>
        <taxon>Agaricales</taxon>
        <taxon>Agaricineae</taxon>
        <taxon>Strophariaceae</taxon>
        <taxon>Agrocybe</taxon>
    </lineage>
</organism>
<dbReference type="EMBL" id="JAACJL010000046">
    <property type="protein sequence ID" value="KAF4613273.1"/>
    <property type="molecule type" value="Genomic_DNA"/>
</dbReference>
<evidence type="ECO:0000313" key="2">
    <source>
        <dbReference type="Proteomes" id="UP000521872"/>
    </source>
</evidence>
<dbReference type="Gene3D" id="3.80.10.10">
    <property type="entry name" value="Ribonuclease Inhibitor"/>
    <property type="match status" value="1"/>
</dbReference>